<evidence type="ECO:0000313" key="4">
    <source>
        <dbReference type="EMBL" id="KXN70838.1"/>
    </source>
</evidence>
<evidence type="ECO:0000256" key="1">
    <source>
        <dbReference type="RuleBase" id="RU003494"/>
    </source>
</evidence>
<dbReference type="Pfam" id="PF00043">
    <property type="entry name" value="GST_C"/>
    <property type="match status" value="1"/>
</dbReference>
<dbReference type="SFLD" id="SFLDG00358">
    <property type="entry name" value="Main_(cytGST)"/>
    <property type="match status" value="1"/>
</dbReference>
<dbReference type="InterPro" id="IPR036282">
    <property type="entry name" value="Glutathione-S-Trfase_C_sf"/>
</dbReference>
<dbReference type="InterPro" id="IPR004046">
    <property type="entry name" value="GST_C"/>
</dbReference>
<dbReference type="GO" id="GO:0016740">
    <property type="term" value="F:transferase activity"/>
    <property type="evidence" value="ECO:0007669"/>
    <property type="project" value="UniProtKB-KW"/>
</dbReference>
<protein>
    <submittedName>
        <fullName evidence="4">Glutathione S-transferase</fullName>
    </submittedName>
</protein>
<evidence type="ECO:0000259" key="3">
    <source>
        <dbReference type="PROSITE" id="PS50405"/>
    </source>
</evidence>
<sequence>MTAQSIGKLYGPVNAPKVMKVLLIAAINGLELETIPGFDILADTKTPEYLAKFPMGQSPGFETKSGFYLAESAAIAIHVADLKKDTTLFGKTEEDRSKVLQFVFNNETQVDRFASSINYKILGYLKMDADMETMFYHFLDRNLTYYNDLLATKDYLVADQLTLADIFLFFSLFGPYKTFIGEERKEKFANLTKFMERLTKDEKIAKILANAN</sequence>
<accession>A0A137P763</accession>
<keyword evidence="4" id="KW-0808">Transferase</keyword>
<proteinExistence type="inferred from homology"/>
<comment type="similarity">
    <text evidence="1">Belongs to the GST superfamily.</text>
</comment>
<dbReference type="PROSITE" id="PS50405">
    <property type="entry name" value="GST_CTER"/>
    <property type="match status" value="1"/>
</dbReference>
<dbReference type="OrthoDB" id="249703at2759"/>
<dbReference type="SFLD" id="SFLDS00019">
    <property type="entry name" value="Glutathione_Transferase_(cytos"/>
    <property type="match status" value="1"/>
</dbReference>
<evidence type="ECO:0000259" key="2">
    <source>
        <dbReference type="PROSITE" id="PS50404"/>
    </source>
</evidence>
<dbReference type="GO" id="GO:0005634">
    <property type="term" value="C:nucleus"/>
    <property type="evidence" value="ECO:0007669"/>
    <property type="project" value="TreeGrafter"/>
</dbReference>
<dbReference type="PANTHER" id="PTHR43986">
    <property type="entry name" value="ELONGATION FACTOR 1-GAMMA"/>
    <property type="match status" value="1"/>
</dbReference>
<feature type="domain" description="GST N-terminal" evidence="2">
    <location>
        <begin position="5"/>
        <end position="87"/>
    </location>
</feature>
<dbReference type="GO" id="GO:0006414">
    <property type="term" value="P:translational elongation"/>
    <property type="evidence" value="ECO:0007669"/>
    <property type="project" value="TreeGrafter"/>
</dbReference>
<dbReference type="Gene3D" id="3.40.30.10">
    <property type="entry name" value="Glutaredoxin"/>
    <property type="match status" value="1"/>
</dbReference>
<dbReference type="InterPro" id="IPR010987">
    <property type="entry name" value="Glutathione-S-Trfase_C-like"/>
</dbReference>
<dbReference type="PANTHER" id="PTHR43986:SF1">
    <property type="entry name" value="ELONGATION FACTOR 1-GAMMA"/>
    <property type="match status" value="1"/>
</dbReference>
<dbReference type="CDD" id="cd03044">
    <property type="entry name" value="GST_N_EF1Bgamma"/>
    <property type="match status" value="1"/>
</dbReference>
<dbReference type="EMBL" id="KQ964491">
    <property type="protein sequence ID" value="KXN70838.1"/>
    <property type="molecule type" value="Genomic_DNA"/>
</dbReference>
<evidence type="ECO:0000313" key="5">
    <source>
        <dbReference type="Proteomes" id="UP000070444"/>
    </source>
</evidence>
<reference evidence="4 5" key="1">
    <citation type="journal article" date="2015" name="Genome Biol. Evol.">
        <title>Phylogenomic analyses indicate that early fungi evolved digesting cell walls of algal ancestors of land plants.</title>
        <authorList>
            <person name="Chang Y."/>
            <person name="Wang S."/>
            <person name="Sekimoto S."/>
            <person name="Aerts A.L."/>
            <person name="Choi C."/>
            <person name="Clum A."/>
            <person name="LaButti K.M."/>
            <person name="Lindquist E.A."/>
            <person name="Yee Ngan C."/>
            <person name="Ohm R.A."/>
            <person name="Salamov A.A."/>
            <person name="Grigoriev I.V."/>
            <person name="Spatafora J.W."/>
            <person name="Berbee M.L."/>
        </authorList>
    </citation>
    <scope>NUCLEOTIDE SEQUENCE [LARGE SCALE GENOMIC DNA]</scope>
    <source>
        <strain evidence="4 5">NRRL 28638</strain>
    </source>
</reference>
<dbReference type="InterPro" id="IPR004045">
    <property type="entry name" value="Glutathione_S-Trfase_N"/>
</dbReference>
<organism evidence="4 5">
    <name type="scientific">Conidiobolus coronatus (strain ATCC 28846 / CBS 209.66 / NRRL 28638)</name>
    <name type="common">Delacroixia coronata</name>
    <dbReference type="NCBI Taxonomy" id="796925"/>
    <lineage>
        <taxon>Eukaryota</taxon>
        <taxon>Fungi</taxon>
        <taxon>Fungi incertae sedis</taxon>
        <taxon>Zoopagomycota</taxon>
        <taxon>Entomophthoromycotina</taxon>
        <taxon>Entomophthoromycetes</taxon>
        <taxon>Entomophthorales</taxon>
        <taxon>Ancylistaceae</taxon>
        <taxon>Conidiobolus</taxon>
    </lineage>
</organism>
<keyword evidence="5" id="KW-1185">Reference proteome</keyword>
<dbReference type="InterPro" id="IPR040079">
    <property type="entry name" value="Glutathione_S-Trfase"/>
</dbReference>
<dbReference type="SUPFAM" id="SSF47616">
    <property type="entry name" value="GST C-terminal domain-like"/>
    <property type="match status" value="1"/>
</dbReference>
<feature type="domain" description="GST C-terminal" evidence="3">
    <location>
        <begin position="92"/>
        <end position="212"/>
    </location>
</feature>
<dbReference type="InterPro" id="IPR036249">
    <property type="entry name" value="Thioredoxin-like_sf"/>
</dbReference>
<name>A0A137P763_CONC2</name>
<dbReference type="InterPro" id="IPR050802">
    <property type="entry name" value="EF-GSTs"/>
</dbReference>
<dbReference type="PROSITE" id="PS50404">
    <property type="entry name" value="GST_NTER"/>
    <property type="match status" value="1"/>
</dbReference>
<dbReference type="Pfam" id="PF02798">
    <property type="entry name" value="GST_N"/>
    <property type="match status" value="1"/>
</dbReference>
<dbReference type="Gene3D" id="1.20.1050.10">
    <property type="match status" value="1"/>
</dbReference>
<dbReference type="STRING" id="796925.A0A137P763"/>
<dbReference type="SUPFAM" id="SSF52833">
    <property type="entry name" value="Thioredoxin-like"/>
    <property type="match status" value="1"/>
</dbReference>
<dbReference type="GO" id="GO:0005737">
    <property type="term" value="C:cytoplasm"/>
    <property type="evidence" value="ECO:0007669"/>
    <property type="project" value="TreeGrafter"/>
</dbReference>
<dbReference type="Proteomes" id="UP000070444">
    <property type="component" value="Unassembled WGS sequence"/>
</dbReference>
<gene>
    <name evidence="4" type="ORF">CONCODRAFT_6543</name>
</gene>
<dbReference type="AlphaFoldDB" id="A0A137P763"/>